<proteinExistence type="predicted"/>
<sequence>MTLSKKKYMYNILDSIETEIEVSENPFDLPLEELFTMAARINKKRSFLFVSKVLGKHLPIDPNKGLQTGALLGARFLETVKEIKCLETESLLTSFKNGESYQSKAFIPDNIRPVVIGFAETATSLGHAFFDCFKSAEYFHTTREELEQEKPKITFEEEHSHATSHRCFIPLEMIQNEREIILVDDELTTGKTALNIIQSIHAKFPRHVYTVVSILDWRSEENRNGFIRLEKNLGIKINVVSLLAGTVQVKQHNEMNNWSITEESNKRVESSVEQIDLSPFFTMTLYSANNPMNKAAFIKETGRFGLSSTENRSLQQKTSAAAAVLNKKRIGKRTLCLGTGEFMYLPMKLAAEMGKGVYYQSTTRSPIFIEDKVGYGARYGASFPNPEDQDITHFFYNIPPGFYDEIFIFFERTVKLENLQPLLKELNKLQIKMIRLVFFSEYRGEQVENHNQ</sequence>
<dbReference type="Proteomes" id="UP000501868">
    <property type="component" value="Chromosome"/>
</dbReference>
<reference evidence="3 4" key="1">
    <citation type="submission" date="2020-04" db="EMBL/GenBank/DDBJ databases">
        <title>Genome-Wide Identification of 5-Methylcytosine Sites in Bacterial Genomes By High-Throughput Sequencing of MspJI Restriction Fragments.</title>
        <authorList>
            <person name="Wu V."/>
        </authorList>
    </citation>
    <scope>NUCLEOTIDE SEQUENCE [LARGE SCALE GENOMIC DNA]</scope>
    <source>
        <strain evidence="3 4">S2</strain>
    </source>
</reference>
<organism evidence="3 4">
    <name type="scientific">Priestia megaterium</name>
    <name type="common">Bacillus megaterium</name>
    <dbReference type="NCBI Taxonomy" id="1404"/>
    <lineage>
        <taxon>Bacteria</taxon>
        <taxon>Bacillati</taxon>
        <taxon>Bacillota</taxon>
        <taxon>Bacilli</taxon>
        <taxon>Bacillales</taxon>
        <taxon>Bacillaceae</taxon>
        <taxon>Priestia</taxon>
    </lineage>
</organism>
<dbReference type="InterPro" id="IPR011214">
    <property type="entry name" value="UCP020967"/>
</dbReference>
<dbReference type="CDD" id="cd06223">
    <property type="entry name" value="PRTases_typeI"/>
    <property type="match status" value="1"/>
</dbReference>
<dbReference type="InterPro" id="IPR029057">
    <property type="entry name" value="PRTase-like"/>
</dbReference>
<dbReference type="InterPro" id="IPR022537">
    <property type="entry name" value="TRSP_dom"/>
</dbReference>
<feature type="domain" description="TRSP" evidence="1">
    <location>
        <begin position="300"/>
        <end position="426"/>
    </location>
</feature>
<gene>
    <name evidence="3" type="ORF">HFZ78_25560</name>
</gene>
<dbReference type="Gene3D" id="3.40.50.2020">
    <property type="match status" value="1"/>
</dbReference>
<dbReference type="EMBL" id="CP051128">
    <property type="protein sequence ID" value="QIZ11136.1"/>
    <property type="molecule type" value="Genomic_DNA"/>
</dbReference>
<dbReference type="InterPro" id="IPR041688">
    <property type="entry name" value="PRTase_2"/>
</dbReference>
<name>A0A6H1PC26_PRIMG</name>
<evidence type="ECO:0000259" key="1">
    <source>
        <dbReference type="Pfam" id="PF12500"/>
    </source>
</evidence>
<accession>A0A6H1PC26</accession>
<dbReference type="AlphaFoldDB" id="A0A6H1PC26"/>
<dbReference type="SUPFAM" id="SSF53271">
    <property type="entry name" value="PRTase-like"/>
    <property type="match status" value="1"/>
</dbReference>
<evidence type="ECO:0000313" key="3">
    <source>
        <dbReference type="EMBL" id="QIZ11136.1"/>
    </source>
</evidence>
<evidence type="ECO:0000259" key="2">
    <source>
        <dbReference type="Pfam" id="PF15609"/>
    </source>
</evidence>
<dbReference type="Pfam" id="PF15609">
    <property type="entry name" value="PRTase_2"/>
    <property type="match status" value="1"/>
</dbReference>
<evidence type="ECO:0008006" key="5">
    <source>
        <dbReference type="Google" id="ProtNLM"/>
    </source>
</evidence>
<protein>
    <recommendedName>
        <fullName evidence="5">Adenine/guanine phosphoribosyltransferase</fullName>
    </recommendedName>
</protein>
<dbReference type="Pfam" id="PF12500">
    <property type="entry name" value="TRSP"/>
    <property type="match status" value="1"/>
</dbReference>
<dbReference type="PIRSF" id="PIRSF020967">
    <property type="entry name" value="UCP020967"/>
    <property type="match status" value="1"/>
</dbReference>
<dbReference type="InterPro" id="IPR000836">
    <property type="entry name" value="PRTase_dom"/>
</dbReference>
<evidence type="ECO:0000313" key="4">
    <source>
        <dbReference type="Proteomes" id="UP000501868"/>
    </source>
</evidence>
<reference evidence="3 4" key="2">
    <citation type="submission" date="2020-04" db="EMBL/GenBank/DDBJ databases">
        <authorList>
            <person name="Fomenkov A."/>
            <person name="Anton B.P."/>
            <person name="Roberts R.J."/>
        </authorList>
    </citation>
    <scope>NUCLEOTIDE SEQUENCE [LARGE SCALE GENOMIC DNA]</scope>
    <source>
        <strain evidence="3 4">S2</strain>
    </source>
</reference>
<feature type="domain" description="Orotate phosphoribosyltransferase-like" evidence="2">
    <location>
        <begin position="34"/>
        <end position="246"/>
    </location>
</feature>